<dbReference type="PANTHER" id="PTHR19854:SF1">
    <property type="entry name" value="GUANINE NUCLEOTIDE-BINDING PROTEIN SUBUNIT BETA-LIKE PROTEIN 1"/>
    <property type="match status" value="1"/>
</dbReference>
<protein>
    <recommendedName>
        <fullName evidence="4">ASTRA-associated protein 1</fullName>
    </recommendedName>
</protein>
<dbReference type="VEuPathDB" id="FungiDB:BDEG_25925"/>
<evidence type="ECO:0000313" key="5">
    <source>
        <dbReference type="EMBL" id="OAJ42475.1"/>
    </source>
</evidence>
<dbReference type="Gene3D" id="2.130.10.10">
    <property type="entry name" value="YVTN repeat-like/Quinoprotein amine dehydrogenase"/>
    <property type="match status" value="2"/>
</dbReference>
<reference evidence="5 6" key="2">
    <citation type="submission" date="2016-05" db="EMBL/GenBank/DDBJ databases">
        <title>Lineage-specific infection strategies underlie the spectrum of fungal disease in amphibians.</title>
        <authorList>
            <person name="Cuomo C.A."/>
            <person name="Farrer R.A."/>
            <person name="James T."/>
            <person name="Longcore J."/>
            <person name="Birren B."/>
        </authorList>
    </citation>
    <scope>NUCLEOTIDE SEQUENCE [LARGE SCALE GENOMIC DNA]</scope>
    <source>
        <strain evidence="5 6">JEL423</strain>
    </source>
</reference>
<accession>A0A177WS46</accession>
<evidence type="ECO:0000256" key="3">
    <source>
        <dbReference type="ARBA" id="ARBA00037931"/>
    </source>
</evidence>
<comment type="similarity">
    <text evidence="3">Belongs to the WD repeat ASA1 family.</text>
</comment>
<keyword evidence="2" id="KW-0677">Repeat</keyword>
<organism evidence="5 6">
    <name type="scientific">Batrachochytrium dendrobatidis (strain JEL423)</name>
    <dbReference type="NCBI Taxonomy" id="403673"/>
    <lineage>
        <taxon>Eukaryota</taxon>
        <taxon>Fungi</taxon>
        <taxon>Fungi incertae sedis</taxon>
        <taxon>Chytridiomycota</taxon>
        <taxon>Chytridiomycota incertae sedis</taxon>
        <taxon>Chytridiomycetes</taxon>
        <taxon>Rhizophydiales</taxon>
        <taxon>Rhizophydiales incertae sedis</taxon>
        <taxon>Batrachochytrium</taxon>
    </lineage>
</organism>
<keyword evidence="1" id="KW-0853">WD repeat</keyword>
<dbReference type="SUPFAM" id="SSF50978">
    <property type="entry name" value="WD40 repeat-like"/>
    <property type="match status" value="1"/>
</dbReference>
<evidence type="ECO:0000256" key="4">
    <source>
        <dbReference type="ARBA" id="ARBA00040563"/>
    </source>
</evidence>
<evidence type="ECO:0000256" key="1">
    <source>
        <dbReference type="ARBA" id="ARBA00022574"/>
    </source>
</evidence>
<evidence type="ECO:0000256" key="2">
    <source>
        <dbReference type="ARBA" id="ARBA00022737"/>
    </source>
</evidence>
<evidence type="ECO:0000313" key="6">
    <source>
        <dbReference type="Proteomes" id="UP000077115"/>
    </source>
</evidence>
<dbReference type="eggNOG" id="KOG0322">
    <property type="taxonomic scope" value="Eukaryota"/>
</dbReference>
<gene>
    <name evidence="5" type="ORF">BDEG_25925</name>
</gene>
<name>A0A177WS46_BATDL</name>
<dbReference type="AlphaFoldDB" id="A0A177WS46"/>
<reference evidence="5 6" key="1">
    <citation type="submission" date="2006-10" db="EMBL/GenBank/DDBJ databases">
        <title>The Genome Sequence of Batrachochytrium dendrobatidis JEL423.</title>
        <authorList>
            <consortium name="The Broad Institute Genome Sequencing Platform"/>
            <person name="Birren B."/>
            <person name="Lander E."/>
            <person name="Galagan J."/>
            <person name="Cuomo C."/>
            <person name="Devon K."/>
            <person name="Jaffe D."/>
            <person name="Butler J."/>
            <person name="Alvarez P."/>
            <person name="Gnerre S."/>
            <person name="Grabherr M."/>
            <person name="Kleber M."/>
            <person name="Mauceli E."/>
            <person name="Brockman W."/>
            <person name="Young S."/>
            <person name="LaButti K."/>
            <person name="Sykes S."/>
            <person name="DeCaprio D."/>
            <person name="Crawford M."/>
            <person name="Koehrsen M."/>
            <person name="Engels R."/>
            <person name="Montgomery P."/>
            <person name="Pearson M."/>
            <person name="Howarth C."/>
            <person name="Larson L."/>
            <person name="White J."/>
            <person name="O'Leary S."/>
            <person name="Kodira C."/>
            <person name="Zeng Q."/>
            <person name="Yandava C."/>
            <person name="Alvarado L."/>
            <person name="Longcore J."/>
            <person name="James T."/>
        </authorList>
    </citation>
    <scope>NUCLEOTIDE SEQUENCE [LARGE SCALE GENOMIC DNA]</scope>
    <source>
        <strain evidence="5 6">JEL423</strain>
    </source>
</reference>
<dbReference type="InterPro" id="IPR036322">
    <property type="entry name" value="WD40_repeat_dom_sf"/>
</dbReference>
<dbReference type="InterPro" id="IPR015943">
    <property type="entry name" value="WD40/YVTN_repeat-like_dom_sf"/>
</dbReference>
<dbReference type="EMBL" id="DS022307">
    <property type="protein sequence ID" value="OAJ42475.1"/>
    <property type="molecule type" value="Genomic_DNA"/>
</dbReference>
<dbReference type="InterPro" id="IPR001680">
    <property type="entry name" value="WD40_rpt"/>
</dbReference>
<dbReference type="OrthoDB" id="7668193at2759"/>
<dbReference type="PANTHER" id="PTHR19854">
    <property type="entry name" value="TRANSDUCIN BETA-LIKE 3"/>
    <property type="match status" value="1"/>
</dbReference>
<dbReference type="Proteomes" id="UP000077115">
    <property type="component" value="Unassembled WGS sequence"/>
</dbReference>
<dbReference type="Pfam" id="PF00400">
    <property type="entry name" value="WD40"/>
    <property type="match status" value="1"/>
</dbReference>
<dbReference type="STRING" id="403673.A0A177WS46"/>
<proteinExistence type="inferred from homology"/>
<sequence length="417" mass="46456">MMFTLRGHQNELTALSFPPYDKDSLTNPLLASGDSAGWLYLWDLVYRRPIRAWQAHPPIHSTSGGILHLQSFSTHLTTHLTDDCHELSICIASQGRDNTVHIWSLNDIICSTAGKALDPQLVSFGPSPTPIYSFPTNSLNFCRFAMAYKQMDAFNHVLFAIPNLTDSNRIDIFDYTTRSYMIRSIGLESNTHVKTGIVMCMQFFNQPESSTISTETRSDCLFLLAAGYESGHIIIWNVINGTRLGIMQFHIEPVMSLDIVGRHQLSNLTIPVAPSKAGTWGVSVAADNQLVLFSTEFDHNGSVLEYHRTELPSTGTSDVRIVFDGSEIITAGWDGALRRFKPSKKLKCTNVVQAFKESIKCMECCPCFITELLVQNSLTSNSTQSKLLLQPKQDTLSNKLDRHMIAIGSKDGRICLS</sequence>